<proteinExistence type="predicted"/>
<evidence type="ECO:0000313" key="1">
    <source>
        <dbReference type="EMBL" id="GIQ67111.1"/>
    </source>
</evidence>
<evidence type="ECO:0000313" key="2">
    <source>
        <dbReference type="Proteomes" id="UP000680304"/>
    </source>
</evidence>
<accession>A0ABQ4NGT9</accession>
<organism evidence="1 2">
    <name type="scientific">Paenibacillus cisolokensis</name>
    <dbReference type="NCBI Taxonomy" id="1658519"/>
    <lineage>
        <taxon>Bacteria</taxon>
        <taxon>Bacillati</taxon>
        <taxon>Bacillota</taxon>
        <taxon>Bacilli</taxon>
        <taxon>Bacillales</taxon>
        <taxon>Paenibacillaceae</taxon>
        <taxon>Paenibacillus</taxon>
    </lineage>
</organism>
<gene>
    <name evidence="1" type="ORF">PACILC2_56790</name>
</gene>
<protein>
    <submittedName>
        <fullName evidence="1">Uncharacterized protein</fullName>
    </submittedName>
</protein>
<sequence>MADGGKTFNLDKETFMTFFHTYEEFRKAGIVPPAEKAALSWRTIRRPIRWLRARS</sequence>
<dbReference type="EMBL" id="BOVJ01000258">
    <property type="protein sequence ID" value="GIQ67111.1"/>
    <property type="molecule type" value="Genomic_DNA"/>
</dbReference>
<comment type="caution">
    <text evidence="1">The sequence shown here is derived from an EMBL/GenBank/DDBJ whole genome shotgun (WGS) entry which is preliminary data.</text>
</comment>
<name>A0ABQ4NGT9_9BACL</name>
<reference evidence="1 2" key="1">
    <citation type="submission" date="2021-04" db="EMBL/GenBank/DDBJ databases">
        <title>Draft genome sequence of Paenibacillus cisolokensis, LC2-13A.</title>
        <authorList>
            <person name="Uke A."/>
            <person name="Chhe C."/>
            <person name="Baramee S."/>
            <person name="Kosugi A."/>
        </authorList>
    </citation>
    <scope>NUCLEOTIDE SEQUENCE [LARGE SCALE GENOMIC DNA]</scope>
    <source>
        <strain evidence="1 2">LC2-13A</strain>
    </source>
</reference>
<keyword evidence="2" id="KW-1185">Reference proteome</keyword>
<dbReference type="RefSeq" id="WP_244863872.1">
    <property type="nucleotide sequence ID" value="NZ_BOVJ01000258.1"/>
</dbReference>
<dbReference type="Proteomes" id="UP000680304">
    <property type="component" value="Unassembled WGS sequence"/>
</dbReference>